<dbReference type="EMBL" id="MT144619">
    <property type="protein sequence ID" value="QJH95388.1"/>
    <property type="molecule type" value="Genomic_DNA"/>
</dbReference>
<protein>
    <submittedName>
        <fullName evidence="1">Uncharacterized protein</fullName>
    </submittedName>
</protein>
<evidence type="ECO:0000313" key="1">
    <source>
        <dbReference type="EMBL" id="QJH95388.1"/>
    </source>
</evidence>
<proteinExistence type="predicted"/>
<dbReference type="AlphaFoldDB" id="A0A6M3XCF5"/>
<organism evidence="1">
    <name type="scientific">viral metagenome</name>
    <dbReference type="NCBI Taxonomy" id="1070528"/>
    <lineage>
        <taxon>unclassified sequences</taxon>
        <taxon>metagenomes</taxon>
        <taxon>organismal metagenomes</taxon>
    </lineage>
</organism>
<accession>A0A6M3XCF5</accession>
<name>A0A6M3XCF5_9ZZZZ</name>
<reference evidence="1" key="1">
    <citation type="submission" date="2020-03" db="EMBL/GenBank/DDBJ databases">
        <title>The deep terrestrial virosphere.</title>
        <authorList>
            <person name="Holmfeldt K."/>
            <person name="Nilsson E."/>
            <person name="Simone D."/>
            <person name="Lopez-Fernandez M."/>
            <person name="Wu X."/>
            <person name="de Brujin I."/>
            <person name="Lundin D."/>
            <person name="Andersson A."/>
            <person name="Bertilsson S."/>
            <person name="Dopson M."/>
        </authorList>
    </citation>
    <scope>NUCLEOTIDE SEQUENCE</scope>
    <source>
        <strain evidence="1">TM448B00406</strain>
    </source>
</reference>
<sequence>MELKIIVQNDENGNVFIKDQQSIENLFGAPRDDIFRDRLWLSNTVFLIWNPVKLQWEFESIDDRI</sequence>
<gene>
    <name evidence="1" type="ORF">TM448B00406_0004</name>
</gene>